<dbReference type="InterPro" id="IPR009706">
    <property type="entry name" value="DUF1287"/>
</dbReference>
<dbReference type="Proteomes" id="UP000184089">
    <property type="component" value="Unassembled WGS sequence"/>
</dbReference>
<dbReference type="EMBL" id="WWVX01000001">
    <property type="protein sequence ID" value="MZL68753.1"/>
    <property type="molecule type" value="Genomic_DNA"/>
</dbReference>
<evidence type="ECO:0000313" key="5">
    <source>
        <dbReference type="Proteomes" id="UP000474718"/>
    </source>
</evidence>
<reference evidence="2 5" key="3">
    <citation type="journal article" date="2019" name="Nat. Med.">
        <title>A library of human gut bacterial isolates paired with longitudinal multiomics data enables mechanistic microbiome research.</title>
        <authorList>
            <person name="Poyet M."/>
            <person name="Groussin M."/>
            <person name="Gibbons S.M."/>
            <person name="Avila-Pacheco J."/>
            <person name="Jiang X."/>
            <person name="Kearney S.M."/>
            <person name="Perrotta A.R."/>
            <person name="Berdy B."/>
            <person name="Zhao S."/>
            <person name="Lieberman T.D."/>
            <person name="Swanson P.K."/>
            <person name="Smith M."/>
            <person name="Roesemann S."/>
            <person name="Alexander J.E."/>
            <person name="Rich S.A."/>
            <person name="Livny J."/>
            <person name="Vlamakis H."/>
            <person name="Clish C."/>
            <person name="Bullock K."/>
            <person name="Deik A."/>
            <person name="Scott J."/>
            <person name="Pierce K.A."/>
            <person name="Xavier R.J."/>
            <person name="Alm E.J."/>
        </authorList>
    </citation>
    <scope>NUCLEOTIDE SEQUENCE [LARGE SCALE GENOMIC DNA]</scope>
    <source>
        <strain evidence="2 5">BIOML-A2</strain>
    </source>
</reference>
<evidence type="ECO:0000313" key="4">
    <source>
        <dbReference type="Proteomes" id="UP000184089"/>
    </source>
</evidence>
<name>A0AAQ1MBC6_9FIRM</name>
<evidence type="ECO:0000313" key="2">
    <source>
        <dbReference type="EMBL" id="MZL68753.1"/>
    </source>
</evidence>
<evidence type="ECO:0000313" key="3">
    <source>
        <dbReference type="EMBL" id="SHF70822.1"/>
    </source>
</evidence>
<keyword evidence="1" id="KW-1133">Transmembrane helix</keyword>
<evidence type="ECO:0000256" key="1">
    <source>
        <dbReference type="SAM" id="Phobius"/>
    </source>
</evidence>
<reference evidence="4" key="2">
    <citation type="submission" date="2016-11" db="EMBL/GenBank/DDBJ databases">
        <authorList>
            <person name="Jaros S."/>
            <person name="Januszkiewicz K."/>
            <person name="Wedrychowicz H."/>
        </authorList>
    </citation>
    <scope>NUCLEOTIDE SEQUENCE [LARGE SCALE GENOMIC DNA]</scope>
    <source>
        <strain evidence="4">DSM 4029</strain>
    </source>
</reference>
<organism evidence="3 4">
    <name type="scientific">Bittarella massiliensis</name>
    <name type="common">ex Durand et al. 2017</name>
    <dbReference type="NCBI Taxonomy" id="1720313"/>
    <lineage>
        <taxon>Bacteria</taxon>
        <taxon>Bacillati</taxon>
        <taxon>Bacillota</taxon>
        <taxon>Clostridia</taxon>
        <taxon>Eubacteriales</taxon>
        <taxon>Oscillospiraceae</taxon>
        <taxon>Bittarella (ex Durand et al. 2017)</taxon>
    </lineage>
</organism>
<protein>
    <submittedName>
        <fullName evidence="2">DUF1287 domain-containing protein</fullName>
    </submittedName>
</protein>
<keyword evidence="1" id="KW-0472">Membrane</keyword>
<gene>
    <name evidence="2" type="ORF">GT747_03045</name>
    <name evidence="3" type="ORF">SAMN05444424_0411</name>
</gene>
<sequence length="234" mass="25859">MKKQLQSGAEGGAQVPRRRWGKQQTVLFSLSVLVVLAVIFGALDYYSLLPKRSYTAADFGIETLHSETDRNGNGVDDFSDILEGARKAVEENPIYDNSYAAGGYPEAGRGACTDVVWRALAHAGYDLKGMVDADIALEPDAYPGAEDANIDFRRVKNLAVFFSRHCAVLTLDPYQVADWQPGDIVTFSPSHIAIVSDKRNRDGVPYIIHQDGQPQKEEDALTHRTITGHYRFIV</sequence>
<accession>A0AAQ1MBC6</accession>
<dbReference type="AlphaFoldDB" id="A0AAQ1MBC6"/>
<dbReference type="EMBL" id="FQVY01000001">
    <property type="protein sequence ID" value="SHF70822.1"/>
    <property type="molecule type" value="Genomic_DNA"/>
</dbReference>
<proteinExistence type="predicted"/>
<dbReference type="RefSeq" id="WP_073260936.1">
    <property type="nucleotide sequence ID" value="NZ_FQVY01000001.1"/>
</dbReference>
<keyword evidence="5" id="KW-1185">Reference proteome</keyword>
<feature type="transmembrane region" description="Helical" evidence="1">
    <location>
        <begin position="26"/>
        <end position="46"/>
    </location>
</feature>
<comment type="caution">
    <text evidence="3">The sequence shown here is derived from an EMBL/GenBank/DDBJ whole genome shotgun (WGS) entry which is preliminary data.</text>
</comment>
<dbReference type="Pfam" id="PF06940">
    <property type="entry name" value="DUF1287"/>
    <property type="match status" value="1"/>
</dbReference>
<reference evidence="3" key="1">
    <citation type="submission" date="2016-11" db="EMBL/GenBank/DDBJ databases">
        <authorList>
            <person name="Varghese N."/>
            <person name="Submissions S."/>
        </authorList>
    </citation>
    <scope>NUCLEOTIDE SEQUENCE</scope>
    <source>
        <strain evidence="3">DSM 4029</strain>
    </source>
</reference>
<dbReference type="Proteomes" id="UP000474718">
    <property type="component" value="Unassembled WGS sequence"/>
</dbReference>
<keyword evidence="1" id="KW-0812">Transmembrane</keyword>